<evidence type="ECO:0000313" key="1">
    <source>
        <dbReference type="EMBL" id="ETP23629.1"/>
    </source>
</evidence>
<gene>
    <name evidence="1" type="ORF">F441_03269</name>
</gene>
<dbReference type="AlphaFoldDB" id="W2XNX0"/>
<accession>W2XNX0</accession>
<dbReference type="EMBL" id="ANIX01000726">
    <property type="protein sequence ID" value="ETP23629.1"/>
    <property type="molecule type" value="Genomic_DNA"/>
</dbReference>
<proteinExistence type="predicted"/>
<name>W2XNX0_PHYNI</name>
<reference evidence="1 2" key="1">
    <citation type="submission" date="2013-11" db="EMBL/GenBank/DDBJ databases">
        <title>The Genome Sequence of Phytophthora parasitica CJ01A1.</title>
        <authorList>
            <consortium name="The Broad Institute Genomics Platform"/>
            <person name="Russ C."/>
            <person name="Tyler B."/>
            <person name="Panabieres F."/>
            <person name="Shan W."/>
            <person name="Tripathy S."/>
            <person name="Grunwald N."/>
            <person name="Machado M."/>
            <person name="Johnson C.S."/>
            <person name="Walker B."/>
            <person name="Young S.K."/>
            <person name="Zeng Q."/>
            <person name="Gargeya S."/>
            <person name="Fitzgerald M."/>
            <person name="Haas B."/>
            <person name="Abouelleil A."/>
            <person name="Allen A.W."/>
            <person name="Alvarado L."/>
            <person name="Arachchi H.M."/>
            <person name="Berlin A.M."/>
            <person name="Chapman S.B."/>
            <person name="Gainer-Dewar J."/>
            <person name="Goldberg J."/>
            <person name="Griggs A."/>
            <person name="Gujja S."/>
            <person name="Hansen M."/>
            <person name="Howarth C."/>
            <person name="Imamovic A."/>
            <person name="Ireland A."/>
            <person name="Larimer J."/>
            <person name="McCowan C."/>
            <person name="Murphy C."/>
            <person name="Pearson M."/>
            <person name="Poon T.W."/>
            <person name="Priest M."/>
            <person name="Roberts A."/>
            <person name="Saif S."/>
            <person name="Shea T."/>
            <person name="Sisk P."/>
            <person name="Sykes S."/>
            <person name="Wortman J."/>
            <person name="Nusbaum C."/>
            <person name="Birren B."/>
        </authorList>
    </citation>
    <scope>NUCLEOTIDE SEQUENCE [LARGE SCALE GENOMIC DNA]</scope>
    <source>
        <strain evidence="1 2">CJ01A1</strain>
    </source>
</reference>
<comment type="caution">
    <text evidence="1">The sequence shown here is derived from an EMBL/GenBank/DDBJ whole genome shotgun (WGS) entry which is preliminary data.</text>
</comment>
<sequence>MRLHGGDDMQCCPRFITVIPGPIEAHVVKVHPQLQAVARSTMKIEIRGGDPSPPPVE</sequence>
<protein>
    <submittedName>
        <fullName evidence="1">Uncharacterized protein</fullName>
    </submittedName>
</protein>
<organism evidence="1 2">
    <name type="scientific">Phytophthora nicotianae CJ01A1</name>
    <dbReference type="NCBI Taxonomy" id="1317063"/>
    <lineage>
        <taxon>Eukaryota</taxon>
        <taxon>Sar</taxon>
        <taxon>Stramenopiles</taxon>
        <taxon>Oomycota</taxon>
        <taxon>Peronosporomycetes</taxon>
        <taxon>Peronosporales</taxon>
        <taxon>Peronosporaceae</taxon>
        <taxon>Phytophthora</taxon>
    </lineage>
</organism>
<evidence type="ECO:0000313" key="2">
    <source>
        <dbReference type="Proteomes" id="UP000018958"/>
    </source>
</evidence>
<dbReference type="Proteomes" id="UP000018958">
    <property type="component" value="Unassembled WGS sequence"/>
</dbReference>